<dbReference type="Pfam" id="PF00106">
    <property type="entry name" value="adh_short"/>
    <property type="match status" value="1"/>
</dbReference>
<evidence type="ECO:0000313" key="4">
    <source>
        <dbReference type="EMBL" id="CAH1199873.1"/>
    </source>
</evidence>
<dbReference type="PANTHER" id="PTHR43963:SF6">
    <property type="entry name" value="CHAIN DEHYDROGENASE FAMILY PROTEIN, PUTATIVE (AFU_ORTHOLOGUE AFUA_3G15350)-RELATED"/>
    <property type="match status" value="1"/>
</dbReference>
<keyword evidence="2" id="KW-0521">NADP</keyword>
<gene>
    <name evidence="4" type="ORF">PAECIP111891_01415</name>
</gene>
<name>A0ABN8G7U0_9BACL</name>
<dbReference type="Proteomes" id="UP000838821">
    <property type="component" value="Unassembled WGS sequence"/>
</dbReference>
<evidence type="ECO:0008006" key="6">
    <source>
        <dbReference type="Google" id="ProtNLM"/>
    </source>
</evidence>
<sequence length="95" mass="10014">MTTIRTNEMYAGAAVPAYTASKAALNAWTAQLSITLRGTNLKVNACHPGWVKTDMGGPSALLEIHEGAETAVYLATLPADGPSGGFFHKSEPLPW</sequence>
<dbReference type="PANTHER" id="PTHR43963">
    <property type="entry name" value="CARBONYL REDUCTASE 1-RELATED"/>
    <property type="match status" value="1"/>
</dbReference>
<protein>
    <recommendedName>
        <fullName evidence="6">SDR family NAD(P)-dependent oxidoreductase</fullName>
    </recommendedName>
</protein>
<dbReference type="RefSeq" id="WP_236285868.1">
    <property type="nucleotide sequence ID" value="NZ_CAKMMW010000003.1"/>
</dbReference>
<dbReference type="PRINTS" id="PR00081">
    <property type="entry name" value="GDHRDH"/>
</dbReference>
<dbReference type="SUPFAM" id="SSF51735">
    <property type="entry name" value="NAD(P)-binding Rossmann-fold domains"/>
    <property type="match status" value="1"/>
</dbReference>
<dbReference type="EMBL" id="CAKMMW010000003">
    <property type="protein sequence ID" value="CAH1199873.1"/>
    <property type="molecule type" value="Genomic_DNA"/>
</dbReference>
<evidence type="ECO:0000256" key="3">
    <source>
        <dbReference type="ARBA" id="ARBA00023002"/>
    </source>
</evidence>
<dbReference type="InterPro" id="IPR036291">
    <property type="entry name" value="NAD(P)-bd_dom_sf"/>
</dbReference>
<comment type="caution">
    <text evidence="4">The sequence shown here is derived from an EMBL/GenBank/DDBJ whole genome shotgun (WGS) entry which is preliminary data.</text>
</comment>
<reference evidence="4" key="1">
    <citation type="submission" date="2022-01" db="EMBL/GenBank/DDBJ databases">
        <authorList>
            <person name="Criscuolo A."/>
        </authorList>
    </citation>
    <scope>NUCLEOTIDE SEQUENCE</scope>
    <source>
        <strain evidence="4">CIP111891</strain>
    </source>
</reference>
<evidence type="ECO:0000256" key="1">
    <source>
        <dbReference type="ARBA" id="ARBA00006484"/>
    </source>
</evidence>
<evidence type="ECO:0000313" key="5">
    <source>
        <dbReference type="Proteomes" id="UP000838821"/>
    </source>
</evidence>
<comment type="similarity">
    <text evidence="1">Belongs to the short-chain dehydrogenases/reductases (SDR) family.</text>
</comment>
<dbReference type="InterPro" id="IPR002347">
    <property type="entry name" value="SDR_fam"/>
</dbReference>
<proteinExistence type="inferred from homology"/>
<dbReference type="Gene3D" id="3.40.50.720">
    <property type="entry name" value="NAD(P)-binding Rossmann-like Domain"/>
    <property type="match status" value="1"/>
</dbReference>
<organism evidence="4 5">
    <name type="scientific">Paenibacillus allorhizoplanae</name>
    <dbReference type="NCBI Taxonomy" id="2905648"/>
    <lineage>
        <taxon>Bacteria</taxon>
        <taxon>Bacillati</taxon>
        <taxon>Bacillota</taxon>
        <taxon>Bacilli</taxon>
        <taxon>Bacillales</taxon>
        <taxon>Paenibacillaceae</taxon>
        <taxon>Paenibacillus</taxon>
    </lineage>
</organism>
<accession>A0ABN8G7U0</accession>
<keyword evidence="3" id="KW-0560">Oxidoreductase</keyword>
<evidence type="ECO:0000256" key="2">
    <source>
        <dbReference type="ARBA" id="ARBA00022857"/>
    </source>
</evidence>
<keyword evidence="5" id="KW-1185">Reference proteome</keyword>